<evidence type="ECO:0000256" key="9">
    <source>
        <dbReference type="SAM" id="Phobius"/>
    </source>
</evidence>
<dbReference type="InterPro" id="IPR053238">
    <property type="entry name" value="RING-H2_zinc_finger"/>
</dbReference>
<evidence type="ECO:0000313" key="11">
    <source>
        <dbReference type="EMBL" id="KAK1383086.1"/>
    </source>
</evidence>
<evidence type="ECO:0000256" key="5">
    <source>
        <dbReference type="ARBA" id="ARBA00022786"/>
    </source>
</evidence>
<dbReference type="CDD" id="cd16461">
    <property type="entry name" value="RING-H2_EL5-like"/>
    <property type="match status" value="1"/>
</dbReference>
<dbReference type="SMART" id="SM00184">
    <property type="entry name" value="RING"/>
    <property type="match status" value="1"/>
</dbReference>
<dbReference type="GO" id="GO:0061630">
    <property type="term" value="F:ubiquitin protein ligase activity"/>
    <property type="evidence" value="ECO:0007669"/>
    <property type="project" value="UniProtKB-EC"/>
</dbReference>
<name>A0AAD8MRT8_9APIA</name>
<evidence type="ECO:0000313" key="12">
    <source>
        <dbReference type="Proteomes" id="UP001237642"/>
    </source>
</evidence>
<evidence type="ECO:0000256" key="8">
    <source>
        <dbReference type="PROSITE-ProRule" id="PRU00175"/>
    </source>
</evidence>
<keyword evidence="3" id="KW-0479">Metal-binding</keyword>
<dbReference type="AlphaFoldDB" id="A0AAD8MRT8"/>
<keyword evidence="5" id="KW-0833">Ubl conjugation pathway</keyword>
<dbReference type="EC" id="2.3.2.27" evidence="2"/>
<dbReference type="PROSITE" id="PS50089">
    <property type="entry name" value="ZF_RING_2"/>
    <property type="match status" value="1"/>
</dbReference>
<reference evidence="11" key="1">
    <citation type="submission" date="2023-02" db="EMBL/GenBank/DDBJ databases">
        <title>Genome of toxic invasive species Heracleum sosnowskyi carries increased number of genes despite the absence of recent whole-genome duplications.</title>
        <authorList>
            <person name="Schelkunov M."/>
            <person name="Shtratnikova V."/>
            <person name="Makarenko M."/>
            <person name="Klepikova A."/>
            <person name="Omelchenko D."/>
            <person name="Novikova G."/>
            <person name="Obukhova E."/>
            <person name="Bogdanov V."/>
            <person name="Penin A."/>
            <person name="Logacheva M."/>
        </authorList>
    </citation>
    <scope>NUCLEOTIDE SEQUENCE</scope>
    <source>
        <strain evidence="11">Hsosn_3</strain>
        <tissue evidence="11">Leaf</tissue>
    </source>
</reference>
<evidence type="ECO:0000256" key="3">
    <source>
        <dbReference type="ARBA" id="ARBA00022723"/>
    </source>
</evidence>
<dbReference type="EMBL" id="JAUIZM010000005">
    <property type="protein sequence ID" value="KAK1383086.1"/>
    <property type="molecule type" value="Genomic_DNA"/>
</dbReference>
<proteinExistence type="inferred from homology"/>
<dbReference type="GO" id="GO:0008270">
    <property type="term" value="F:zinc ion binding"/>
    <property type="evidence" value="ECO:0007669"/>
    <property type="project" value="UniProtKB-KW"/>
</dbReference>
<evidence type="ECO:0000256" key="2">
    <source>
        <dbReference type="ARBA" id="ARBA00012483"/>
    </source>
</evidence>
<keyword evidence="9" id="KW-0472">Membrane</keyword>
<keyword evidence="9" id="KW-0812">Transmembrane</keyword>
<dbReference type="PANTHER" id="PTHR14155:SF592">
    <property type="entry name" value="RING-H2 FINGER PROTEIN ATL57"/>
    <property type="match status" value="1"/>
</dbReference>
<comment type="similarity">
    <text evidence="7">Belongs to the RING-type zinc finger family. ATL subfamily.</text>
</comment>
<dbReference type="InterPro" id="IPR013083">
    <property type="entry name" value="Znf_RING/FYVE/PHD"/>
</dbReference>
<gene>
    <name evidence="11" type="ORF">POM88_020821</name>
</gene>
<protein>
    <recommendedName>
        <fullName evidence="2">RING-type E3 ubiquitin transferase</fullName>
        <ecNumber evidence="2">2.3.2.27</ecNumber>
    </recommendedName>
</protein>
<comment type="caution">
    <text evidence="11">The sequence shown here is derived from an EMBL/GenBank/DDBJ whole genome shotgun (WGS) entry which is preliminary data.</text>
</comment>
<dbReference type="Proteomes" id="UP001237642">
    <property type="component" value="Unassembled WGS sequence"/>
</dbReference>
<dbReference type="InterPro" id="IPR001841">
    <property type="entry name" value="Znf_RING"/>
</dbReference>
<dbReference type="Pfam" id="PF13639">
    <property type="entry name" value="zf-RING_2"/>
    <property type="match status" value="1"/>
</dbReference>
<keyword evidence="12" id="KW-1185">Reference proteome</keyword>
<comment type="catalytic activity">
    <reaction evidence="1">
        <text>S-ubiquitinyl-[E2 ubiquitin-conjugating enzyme]-L-cysteine + [acceptor protein]-L-lysine = [E2 ubiquitin-conjugating enzyme]-L-cysteine + N(6)-ubiquitinyl-[acceptor protein]-L-lysine.</text>
        <dbReference type="EC" id="2.3.2.27"/>
    </reaction>
</comment>
<dbReference type="SUPFAM" id="SSF57850">
    <property type="entry name" value="RING/U-box"/>
    <property type="match status" value="1"/>
</dbReference>
<feature type="transmembrane region" description="Helical" evidence="9">
    <location>
        <begin position="39"/>
        <end position="60"/>
    </location>
</feature>
<evidence type="ECO:0000256" key="1">
    <source>
        <dbReference type="ARBA" id="ARBA00000900"/>
    </source>
</evidence>
<keyword evidence="9" id="KW-1133">Transmembrane helix</keyword>
<keyword evidence="6" id="KW-0862">Zinc</keyword>
<evidence type="ECO:0000256" key="6">
    <source>
        <dbReference type="ARBA" id="ARBA00022833"/>
    </source>
</evidence>
<evidence type="ECO:0000256" key="4">
    <source>
        <dbReference type="ARBA" id="ARBA00022771"/>
    </source>
</evidence>
<dbReference type="PANTHER" id="PTHR14155">
    <property type="entry name" value="RING FINGER DOMAIN-CONTAINING"/>
    <property type="match status" value="1"/>
</dbReference>
<keyword evidence="4 8" id="KW-0863">Zinc-finger</keyword>
<evidence type="ECO:0000259" key="10">
    <source>
        <dbReference type="PROSITE" id="PS50089"/>
    </source>
</evidence>
<sequence>MKANIYRKLLQKHVNETHTNSTTEKHENLSITSLFDSSIVIIILILLIALFFIGFFSIYIRRSSDEPPVHRRRIRRTPYPPTSSPVSARFSSSKNVAASAAFRSLAILSYSRDVSKPIDCIICLTEFEEKEKVKMTPCCKHVFHPGCIDTWLSSHLTCPLCRSTKMDAIEDVQRRWAVNEMDTWTMDGAVNFRRTRSLSSLNTIVALQRSNSF</sequence>
<reference evidence="11" key="2">
    <citation type="submission" date="2023-05" db="EMBL/GenBank/DDBJ databases">
        <authorList>
            <person name="Schelkunov M.I."/>
        </authorList>
    </citation>
    <scope>NUCLEOTIDE SEQUENCE</scope>
    <source>
        <strain evidence="11">Hsosn_3</strain>
        <tissue evidence="11">Leaf</tissue>
    </source>
</reference>
<feature type="domain" description="RING-type" evidence="10">
    <location>
        <begin position="120"/>
        <end position="162"/>
    </location>
</feature>
<dbReference type="Gene3D" id="3.30.40.10">
    <property type="entry name" value="Zinc/RING finger domain, C3HC4 (zinc finger)"/>
    <property type="match status" value="1"/>
</dbReference>
<accession>A0AAD8MRT8</accession>
<evidence type="ECO:0000256" key="7">
    <source>
        <dbReference type="ARBA" id="ARBA00024209"/>
    </source>
</evidence>
<organism evidence="11 12">
    <name type="scientific">Heracleum sosnowskyi</name>
    <dbReference type="NCBI Taxonomy" id="360622"/>
    <lineage>
        <taxon>Eukaryota</taxon>
        <taxon>Viridiplantae</taxon>
        <taxon>Streptophyta</taxon>
        <taxon>Embryophyta</taxon>
        <taxon>Tracheophyta</taxon>
        <taxon>Spermatophyta</taxon>
        <taxon>Magnoliopsida</taxon>
        <taxon>eudicotyledons</taxon>
        <taxon>Gunneridae</taxon>
        <taxon>Pentapetalae</taxon>
        <taxon>asterids</taxon>
        <taxon>campanulids</taxon>
        <taxon>Apiales</taxon>
        <taxon>Apiaceae</taxon>
        <taxon>Apioideae</taxon>
        <taxon>apioid superclade</taxon>
        <taxon>Tordylieae</taxon>
        <taxon>Tordyliinae</taxon>
        <taxon>Heracleum</taxon>
    </lineage>
</organism>